<dbReference type="RefSeq" id="WP_310261324.1">
    <property type="nucleotide sequence ID" value="NZ_JAVDWA010000007.1"/>
</dbReference>
<keyword evidence="1" id="KW-0472">Membrane</keyword>
<dbReference type="Proteomes" id="UP001258181">
    <property type="component" value="Unassembled WGS sequence"/>
</dbReference>
<name>A0ABU1U4N6_9BACL</name>
<comment type="caution">
    <text evidence="2">The sequence shown here is derived from an EMBL/GenBank/DDBJ whole genome shotgun (WGS) entry which is preliminary data.</text>
</comment>
<gene>
    <name evidence="2" type="ORF">J2X07_003416</name>
</gene>
<protein>
    <submittedName>
        <fullName evidence="2">Uncharacterized protein</fullName>
    </submittedName>
</protein>
<organism evidence="2 3">
    <name type="scientific">Fictibacillus barbaricus</name>
    <dbReference type="NCBI Taxonomy" id="182136"/>
    <lineage>
        <taxon>Bacteria</taxon>
        <taxon>Bacillati</taxon>
        <taxon>Bacillota</taxon>
        <taxon>Bacilli</taxon>
        <taxon>Bacillales</taxon>
        <taxon>Fictibacillaceae</taxon>
        <taxon>Fictibacillus</taxon>
    </lineage>
</organism>
<accession>A0ABU1U4N6</accession>
<feature type="transmembrane region" description="Helical" evidence="1">
    <location>
        <begin position="329"/>
        <end position="350"/>
    </location>
</feature>
<keyword evidence="3" id="KW-1185">Reference proteome</keyword>
<keyword evidence="1" id="KW-0812">Transmembrane</keyword>
<keyword evidence="1" id="KW-1133">Transmembrane helix</keyword>
<dbReference type="EMBL" id="JAVDWA010000007">
    <property type="protein sequence ID" value="MDR7074420.1"/>
    <property type="molecule type" value="Genomic_DNA"/>
</dbReference>
<evidence type="ECO:0000313" key="3">
    <source>
        <dbReference type="Proteomes" id="UP001258181"/>
    </source>
</evidence>
<sequence>MNYTDTITLTSKELACAMSVCGYNSFVYQLISEKKLVSKKKKEITIFAEETEQSLRGKGFWHARTETNLSKDLENLMHAVGQSKKVIHCIRPGQELFFHQIDQSFSLRQFVDGEEHTFTYGDHRKGYKEELARFYQLNPASTRDLSEIEPIQVSEDVYNSLHELEKEEIDLMLNNENENPAFKAFIDAFNKNGKLFNPITFAETEHMDGKNIIDHVAFSVPGDDMVWHLEYEEVNDDKVYFVPVPVSDYFQKIEDTIYEFFGQVTTVSKPASKPKKMTSKANSRKKNTPEPFSFKRGVSFFWRSNVVLLIMAIFLLINKGSWVGDGSGTLLLFVLASEVMIMLLSFFSCLPKKESK</sequence>
<proteinExistence type="predicted"/>
<evidence type="ECO:0000256" key="1">
    <source>
        <dbReference type="SAM" id="Phobius"/>
    </source>
</evidence>
<reference evidence="2 3" key="1">
    <citation type="submission" date="2023-07" db="EMBL/GenBank/DDBJ databases">
        <title>Sorghum-associated microbial communities from plants grown in Nebraska, USA.</title>
        <authorList>
            <person name="Schachtman D."/>
        </authorList>
    </citation>
    <scope>NUCLEOTIDE SEQUENCE [LARGE SCALE GENOMIC DNA]</scope>
    <source>
        <strain evidence="2 3">BE211</strain>
    </source>
</reference>
<evidence type="ECO:0000313" key="2">
    <source>
        <dbReference type="EMBL" id="MDR7074420.1"/>
    </source>
</evidence>
<feature type="transmembrane region" description="Helical" evidence="1">
    <location>
        <begin position="300"/>
        <end position="317"/>
    </location>
</feature>